<feature type="compositionally biased region" description="Pro residues" evidence="4">
    <location>
        <begin position="487"/>
        <end position="497"/>
    </location>
</feature>
<feature type="compositionally biased region" description="Basic and acidic residues" evidence="4">
    <location>
        <begin position="498"/>
        <end position="539"/>
    </location>
</feature>
<feature type="domain" description="Strictosidine synthase conserved region" evidence="6">
    <location>
        <begin position="172"/>
        <end position="258"/>
    </location>
</feature>
<evidence type="ECO:0000256" key="1">
    <source>
        <dbReference type="ARBA" id="ARBA00009191"/>
    </source>
</evidence>
<dbReference type="PRINTS" id="PR01217">
    <property type="entry name" value="PRICHEXTENSN"/>
</dbReference>
<feature type="region of interest" description="Disordered" evidence="4">
    <location>
        <begin position="416"/>
        <end position="539"/>
    </location>
</feature>
<dbReference type="Gene3D" id="2.120.10.30">
    <property type="entry name" value="TolB, C-terminal domain"/>
    <property type="match status" value="1"/>
</dbReference>
<sequence>MSLCCCLLKNFMYFIAFAFVVTLLPGVPPETTFPFSKITTAPHAELQGVLELNGYLNGAERLFENRLYGPENPLAIGDSIYVGTHLGEVVRVNGEHITHVAKFGQPCEGPHEESKCGRPLGMAQDIHKDHIIVADAYYGIWQVNVVNGKKKLLVSMNQEVQGKTPRKPRLANSVAVHSSGDIYWTDSSSDFGLEDGVFTTLANPSGRLIHYDRKKNVSTTLIDELYFANGLVISPNEDFIVVAETVTMRVRKYHLKGEKKGTWEMFLESLPGHPDNLSPAKDGFWLPIVVPSDKENPSLMGSLPKVPLIREFLLKFLYLIETPFRLISNAFPNVYTQKIYHTIGHFESMSFLYGKRVTILKVDWSGNIVATLHATDGAVGGICHVIEVGDYYYLGSPFSKYMGRVKIPEHLKKEVPVALPQKSAPPTTTAAPPTTTAAPPTTTAAPPTTTTAPPTTTTPKTTTTTPKPTTTTTTPKPTTTTTQKPATTPPPTKAPPKPTEKPAEAAKEIPIHEDIPSDTKPPKAEKLKVIKKGGEFGEL</sequence>
<keyword evidence="3" id="KW-0325">Glycoprotein</keyword>
<proteinExistence type="inferred from homology"/>
<evidence type="ECO:0000256" key="3">
    <source>
        <dbReference type="ARBA" id="ARBA00023180"/>
    </source>
</evidence>
<feature type="chain" id="PRO_5011978843" evidence="5">
    <location>
        <begin position="19"/>
        <end position="539"/>
    </location>
</feature>
<dbReference type="GO" id="GO:0012505">
    <property type="term" value="C:endomembrane system"/>
    <property type="evidence" value="ECO:0007669"/>
    <property type="project" value="TreeGrafter"/>
</dbReference>
<dbReference type="InterPro" id="IPR018119">
    <property type="entry name" value="Strictosidine_synth_cons-reg"/>
</dbReference>
<dbReference type="EMBL" id="GFDF01005670">
    <property type="protein sequence ID" value="JAV08414.1"/>
    <property type="molecule type" value="Transcribed_RNA"/>
</dbReference>
<dbReference type="FunFam" id="2.120.10.30:FF:000065">
    <property type="entry name" value="Hemomucin"/>
    <property type="match status" value="1"/>
</dbReference>
<dbReference type="SUPFAM" id="SSF63829">
    <property type="entry name" value="Calcium-dependent phosphotriesterase"/>
    <property type="match status" value="1"/>
</dbReference>
<keyword evidence="5" id="KW-0732">Signal</keyword>
<keyword evidence="2" id="KW-0597">Phosphoprotein</keyword>
<evidence type="ECO:0000256" key="4">
    <source>
        <dbReference type="SAM" id="MobiDB-lite"/>
    </source>
</evidence>
<dbReference type="AlphaFoldDB" id="A0A1L8DPV6"/>
<reference evidence="7" key="1">
    <citation type="submission" date="2016-12" db="EMBL/GenBank/DDBJ databases">
        <title>An insight into the sialome and mialome of the sand fly, Nyssomyia neivai.</title>
        <authorList>
            <person name="Sebastian V."/>
            <person name="Goulart T.M."/>
            <person name="Oliveira W."/>
            <person name="Calvo E."/>
            <person name="Oliveira L.F."/>
            <person name="Pinto M.C."/>
            <person name="Rosselino A.M."/>
            <person name="Ribeiro J.M."/>
        </authorList>
    </citation>
    <scope>NUCLEOTIDE SEQUENCE</scope>
</reference>
<dbReference type="GO" id="GO:0016787">
    <property type="term" value="F:hydrolase activity"/>
    <property type="evidence" value="ECO:0007669"/>
    <property type="project" value="TreeGrafter"/>
</dbReference>
<feature type="signal peptide" evidence="5">
    <location>
        <begin position="1"/>
        <end position="18"/>
    </location>
</feature>
<dbReference type="PANTHER" id="PTHR10426">
    <property type="entry name" value="STRICTOSIDINE SYNTHASE-RELATED"/>
    <property type="match status" value="1"/>
</dbReference>
<organism evidence="7">
    <name type="scientific">Nyssomyia neivai</name>
    <dbReference type="NCBI Taxonomy" id="330878"/>
    <lineage>
        <taxon>Eukaryota</taxon>
        <taxon>Metazoa</taxon>
        <taxon>Ecdysozoa</taxon>
        <taxon>Arthropoda</taxon>
        <taxon>Hexapoda</taxon>
        <taxon>Insecta</taxon>
        <taxon>Pterygota</taxon>
        <taxon>Neoptera</taxon>
        <taxon>Endopterygota</taxon>
        <taxon>Diptera</taxon>
        <taxon>Nematocera</taxon>
        <taxon>Psychodoidea</taxon>
        <taxon>Psychodidae</taxon>
        <taxon>Nyssomyia</taxon>
    </lineage>
</organism>
<dbReference type="PANTHER" id="PTHR10426:SF88">
    <property type="entry name" value="ADIPOCYTE PLASMA MEMBRANE-ASSOCIATED PROTEIN HEMOMUCIN-RELATED"/>
    <property type="match status" value="1"/>
</dbReference>
<protein>
    <submittedName>
        <fullName evidence="7">Putative secreted mucin</fullName>
    </submittedName>
</protein>
<dbReference type="Pfam" id="PF03088">
    <property type="entry name" value="Str_synth"/>
    <property type="match status" value="1"/>
</dbReference>
<feature type="compositionally biased region" description="Low complexity" evidence="4">
    <location>
        <begin position="424"/>
        <end position="486"/>
    </location>
</feature>
<accession>A0A1L8DPV6</accession>
<dbReference type="InterPro" id="IPR011042">
    <property type="entry name" value="6-blade_b-propeller_TolB-like"/>
</dbReference>
<comment type="similarity">
    <text evidence="1">Belongs to the strictosidine synthase family.</text>
</comment>
<evidence type="ECO:0000313" key="7">
    <source>
        <dbReference type="EMBL" id="JAV08414.1"/>
    </source>
</evidence>
<name>A0A1L8DPV6_9DIPT</name>
<evidence type="ECO:0000256" key="5">
    <source>
        <dbReference type="SAM" id="SignalP"/>
    </source>
</evidence>
<evidence type="ECO:0000256" key="2">
    <source>
        <dbReference type="ARBA" id="ARBA00022553"/>
    </source>
</evidence>
<evidence type="ECO:0000259" key="6">
    <source>
        <dbReference type="Pfam" id="PF03088"/>
    </source>
</evidence>